<feature type="compositionally biased region" description="Basic and acidic residues" evidence="10">
    <location>
        <begin position="142"/>
        <end position="155"/>
    </location>
</feature>
<keyword evidence="5 8" id="KW-0862">Zinc</keyword>
<dbReference type="PANTHER" id="PTHR23167:SF89">
    <property type="entry name" value="MICAL-LIKE PROTEIN 1"/>
    <property type="match status" value="1"/>
</dbReference>
<feature type="compositionally biased region" description="Polar residues" evidence="10">
    <location>
        <begin position="566"/>
        <end position="576"/>
    </location>
</feature>
<dbReference type="Pfam" id="PF00412">
    <property type="entry name" value="LIM"/>
    <property type="match status" value="1"/>
</dbReference>
<evidence type="ECO:0000256" key="6">
    <source>
        <dbReference type="ARBA" id="ARBA00023038"/>
    </source>
</evidence>
<dbReference type="GO" id="GO:0005768">
    <property type="term" value="C:endosome"/>
    <property type="evidence" value="ECO:0007669"/>
    <property type="project" value="UniProtKB-SubCell"/>
</dbReference>
<keyword evidence="7 9" id="KW-0175">Coiled coil</keyword>
<dbReference type="PROSITE" id="PS50023">
    <property type="entry name" value="LIM_DOMAIN_2"/>
    <property type="match status" value="1"/>
</dbReference>
<feature type="compositionally biased region" description="Polar residues" evidence="10">
    <location>
        <begin position="434"/>
        <end position="444"/>
    </location>
</feature>
<feature type="domain" description="Calponin-homology (CH)" evidence="11">
    <location>
        <begin position="1"/>
        <end position="107"/>
    </location>
</feature>
<keyword evidence="15" id="KW-1185">Reference proteome</keyword>
<keyword evidence="2" id="KW-0597">Phosphoprotein</keyword>
<evidence type="ECO:0000256" key="1">
    <source>
        <dbReference type="ARBA" id="ARBA00004177"/>
    </source>
</evidence>
<dbReference type="InterPro" id="IPR036872">
    <property type="entry name" value="CH_dom_sf"/>
</dbReference>
<feature type="region of interest" description="Disordered" evidence="10">
    <location>
        <begin position="123"/>
        <end position="155"/>
    </location>
</feature>
<feature type="compositionally biased region" description="Polar residues" evidence="10">
    <location>
        <begin position="385"/>
        <end position="399"/>
    </location>
</feature>
<evidence type="ECO:0000256" key="2">
    <source>
        <dbReference type="ARBA" id="ARBA00022553"/>
    </source>
</evidence>
<dbReference type="Pfam" id="PF00307">
    <property type="entry name" value="CH"/>
    <property type="match status" value="1"/>
</dbReference>
<dbReference type="InterPro" id="IPR022735">
    <property type="entry name" value="bMERB_dom"/>
</dbReference>
<dbReference type="InterPro" id="IPR001781">
    <property type="entry name" value="Znf_LIM"/>
</dbReference>
<dbReference type="SMART" id="SM00033">
    <property type="entry name" value="CH"/>
    <property type="match status" value="1"/>
</dbReference>
<keyword evidence="4" id="KW-0967">Endosome</keyword>
<feature type="coiled-coil region" evidence="9">
    <location>
        <begin position="611"/>
        <end position="638"/>
    </location>
</feature>
<evidence type="ECO:0000259" key="12">
    <source>
        <dbReference type="PROSITE" id="PS50023"/>
    </source>
</evidence>
<dbReference type="PROSITE" id="PS00478">
    <property type="entry name" value="LIM_DOMAIN_1"/>
    <property type="match status" value="1"/>
</dbReference>
<reference evidence="14" key="3">
    <citation type="submission" date="2025-09" db="UniProtKB">
        <authorList>
            <consortium name="Ensembl"/>
        </authorList>
    </citation>
    <scope>IDENTIFICATION</scope>
</reference>
<sequence length="786" mass="87135">MASPRVLLEWCRVTCATYPDVEITNMSTSFTDGLAFCAIIHKHRPDLIDFRSLSKDNGYENNKLAFEIAETKLGIPAFLHPKDMVSTKAPDRLSVISYLAQYYCFFNGKSSAGPAKLWSSHGTSSHSLSKSKTYNHPKRMKSLTDSKTSREENVSDARPQTVCSLCLKPVHLIQRHLIDGNVYHRSCFRCKVCHATLLPQSYTQGSDAGSLICTYHATNSKGTHVDVSGQTGSQSKLQTVCYSLGGQPITSVPNYTKKLESQDTPGCKTVETGGTERKEENREVKNRENPRVEVIDGRTRPVPAPRRISAGPVPAARIRSSQTVNSSPAAGSLSSQSKCAASPPQVTSSVSARSKMKSSHPWMALVHPGPWTQLPPAPAPLPTFRSKSASNLEGSSNRPKVSAPNPFEDEEEDNSQREAAKPESEDQNKPLLGATQSEGSTLASQEAEEKTALPQNSPDLREGGEVAELDPVKEVTGDTNTERTCGEGDGDGGKIALSDVTEAAGPCPIPASRQSRILPRSLSVPAIASDRSDPRSAPVGQTETDEAATSWQSKPSCEKDPKAQRPTLSKSNTVQDLSPCRGPAPGHGFPLIKRKVQTDQCASPEELQVQMREVDQHLETLEGKGVELERNLRGCKNDKQEEQMLMEWFSLIHKRHVLMCHDTELVHLTKQKNLEDRQTDVEYELRCLFNKPDKNWSQEDRDKEKKLMDELVTIIEQRNHIISSLDQDRQRERENNVLWEDIMNKDFQKEGLKELTKSKKDFKPTKVLKILNHKEESTKNSVDKKS</sequence>
<evidence type="ECO:0000313" key="15">
    <source>
        <dbReference type="Proteomes" id="UP000472276"/>
    </source>
</evidence>
<feature type="compositionally biased region" description="Low complexity" evidence="10">
    <location>
        <begin position="123"/>
        <end position="132"/>
    </location>
</feature>
<dbReference type="SMART" id="SM01203">
    <property type="entry name" value="DUF3585"/>
    <property type="match status" value="1"/>
</dbReference>
<dbReference type="GO" id="GO:0046872">
    <property type="term" value="F:metal ion binding"/>
    <property type="evidence" value="ECO:0007669"/>
    <property type="project" value="UniProtKB-KW"/>
</dbReference>
<feature type="region of interest" description="Disordered" evidence="10">
    <location>
        <begin position="258"/>
        <end position="355"/>
    </location>
</feature>
<feature type="domain" description="LIM zinc-binding" evidence="12">
    <location>
        <begin position="161"/>
        <end position="223"/>
    </location>
</feature>
<keyword evidence="3 8" id="KW-0479">Metal-binding</keyword>
<dbReference type="PANTHER" id="PTHR23167">
    <property type="entry name" value="CALPONIN HOMOLOGY DOMAIN-CONTAINING PROTEIN DDB_G0272472-RELATED"/>
    <property type="match status" value="1"/>
</dbReference>
<evidence type="ECO:0000259" key="11">
    <source>
        <dbReference type="PROSITE" id="PS50021"/>
    </source>
</evidence>
<evidence type="ECO:0000259" key="13">
    <source>
        <dbReference type="PROSITE" id="PS51848"/>
    </source>
</evidence>
<evidence type="ECO:0000313" key="14">
    <source>
        <dbReference type="Ensembl" id="ENSOABP00000071023.1"/>
    </source>
</evidence>
<evidence type="ECO:0008006" key="16">
    <source>
        <dbReference type="Google" id="ProtNLM"/>
    </source>
</evidence>
<reference evidence="15" key="1">
    <citation type="submission" date="2020-03" db="EMBL/GenBank/DDBJ databases">
        <title>Evolution of repeat sequences and sex chromosomes of tilapia species revealed by chromosome-level genomes.</title>
        <authorList>
            <person name="Xu L."/>
            <person name="Tao W."/>
            <person name="Wang D."/>
            <person name="Zhou Q."/>
        </authorList>
    </citation>
    <scope>NUCLEOTIDE SEQUENCE [LARGE SCALE GENOMIC DNA]</scope>
    <source>
        <strain evidence="15">Israel</strain>
    </source>
</reference>
<evidence type="ECO:0000256" key="8">
    <source>
        <dbReference type="PROSITE-ProRule" id="PRU00125"/>
    </source>
</evidence>
<evidence type="ECO:0000256" key="3">
    <source>
        <dbReference type="ARBA" id="ARBA00022723"/>
    </source>
</evidence>
<dbReference type="SUPFAM" id="SSF47576">
    <property type="entry name" value="Calponin-homology domain, CH-domain"/>
    <property type="match status" value="1"/>
</dbReference>
<evidence type="ECO:0000256" key="7">
    <source>
        <dbReference type="ARBA" id="ARBA00023054"/>
    </source>
</evidence>
<feature type="compositionally biased region" description="Basic and acidic residues" evidence="10">
    <location>
        <begin position="274"/>
        <end position="299"/>
    </location>
</feature>
<feature type="domain" description="BMERB" evidence="13">
    <location>
        <begin position="593"/>
        <end position="741"/>
    </location>
</feature>
<dbReference type="PROSITE" id="PS50021">
    <property type="entry name" value="CH"/>
    <property type="match status" value="1"/>
</dbReference>
<evidence type="ECO:0000256" key="4">
    <source>
        <dbReference type="ARBA" id="ARBA00022753"/>
    </source>
</evidence>
<feature type="region of interest" description="Disordered" evidence="10">
    <location>
        <begin position="367"/>
        <end position="589"/>
    </location>
</feature>
<evidence type="ECO:0000256" key="9">
    <source>
        <dbReference type="SAM" id="Coils"/>
    </source>
</evidence>
<dbReference type="SMART" id="SM00132">
    <property type="entry name" value="LIM"/>
    <property type="match status" value="1"/>
</dbReference>
<feature type="compositionally biased region" description="Low complexity" evidence="10">
    <location>
        <begin position="326"/>
        <end position="337"/>
    </location>
</feature>
<feature type="compositionally biased region" description="Basic and acidic residues" evidence="10">
    <location>
        <begin position="414"/>
        <end position="428"/>
    </location>
</feature>
<protein>
    <recommendedName>
        <fullName evidence="16">MICAL-like protein 1</fullName>
    </recommendedName>
</protein>
<dbReference type="FunFam" id="1.10.418.10:FF:000023">
    <property type="entry name" value="EH domain-binding protein 1 isoform X1"/>
    <property type="match status" value="1"/>
</dbReference>
<name>A0AAZ1XTX6_OREAU</name>
<reference evidence="14" key="2">
    <citation type="submission" date="2025-08" db="UniProtKB">
        <authorList>
            <consortium name="Ensembl"/>
        </authorList>
    </citation>
    <scope>IDENTIFICATION</scope>
</reference>
<evidence type="ECO:0000256" key="5">
    <source>
        <dbReference type="ARBA" id="ARBA00022833"/>
    </source>
</evidence>
<dbReference type="InterPro" id="IPR050540">
    <property type="entry name" value="F-actin_Monoox_Mical"/>
</dbReference>
<dbReference type="Ensembl" id="ENSOABT00000065299.1">
    <property type="protein sequence ID" value="ENSOABP00000071023.1"/>
    <property type="gene ID" value="ENSOABG00000039687.1"/>
</dbReference>
<dbReference type="Gene3D" id="1.10.418.10">
    <property type="entry name" value="Calponin-like domain"/>
    <property type="match status" value="1"/>
</dbReference>
<feature type="compositionally biased region" description="Basic and acidic residues" evidence="10">
    <location>
        <begin position="459"/>
        <end position="486"/>
    </location>
</feature>
<proteinExistence type="predicted"/>
<feature type="compositionally biased region" description="Polar residues" evidence="10">
    <location>
        <begin position="539"/>
        <end position="555"/>
    </location>
</feature>
<evidence type="ECO:0000256" key="10">
    <source>
        <dbReference type="SAM" id="MobiDB-lite"/>
    </source>
</evidence>
<keyword evidence="6 8" id="KW-0440">LIM domain</keyword>
<organism evidence="14 15">
    <name type="scientific">Oreochromis aureus</name>
    <name type="common">Israeli tilapia</name>
    <name type="synonym">Chromis aureus</name>
    <dbReference type="NCBI Taxonomy" id="47969"/>
    <lineage>
        <taxon>Eukaryota</taxon>
        <taxon>Metazoa</taxon>
        <taxon>Chordata</taxon>
        <taxon>Craniata</taxon>
        <taxon>Vertebrata</taxon>
        <taxon>Euteleostomi</taxon>
        <taxon>Actinopterygii</taxon>
        <taxon>Neopterygii</taxon>
        <taxon>Teleostei</taxon>
        <taxon>Neoteleostei</taxon>
        <taxon>Acanthomorphata</taxon>
        <taxon>Ovalentaria</taxon>
        <taxon>Cichlomorphae</taxon>
        <taxon>Cichliformes</taxon>
        <taxon>Cichlidae</taxon>
        <taxon>African cichlids</taxon>
        <taxon>Pseudocrenilabrinae</taxon>
        <taxon>Oreochromini</taxon>
        <taxon>Oreochromis</taxon>
    </lineage>
</organism>
<dbReference type="PROSITE" id="PS51848">
    <property type="entry name" value="BMERB"/>
    <property type="match status" value="1"/>
</dbReference>
<dbReference type="Gene3D" id="2.10.110.10">
    <property type="entry name" value="Cysteine Rich Protein"/>
    <property type="match status" value="1"/>
</dbReference>
<gene>
    <name evidence="14" type="primary">MICALL1</name>
</gene>
<dbReference type="InterPro" id="IPR001715">
    <property type="entry name" value="CH_dom"/>
</dbReference>
<comment type="subcellular location">
    <subcellularLocation>
        <location evidence="1">Endosome</location>
    </subcellularLocation>
</comment>
<dbReference type="AlphaFoldDB" id="A0AAZ1XTX6"/>
<accession>A0AAZ1XTX6</accession>
<dbReference type="Proteomes" id="UP000472276">
    <property type="component" value="Unassembled WGS sequence"/>
</dbReference>
<dbReference type="SUPFAM" id="SSF57716">
    <property type="entry name" value="Glucocorticoid receptor-like (DNA-binding domain)"/>
    <property type="match status" value="1"/>
</dbReference>
<dbReference type="Pfam" id="PF12130">
    <property type="entry name" value="bMERB_dom"/>
    <property type="match status" value="1"/>
</dbReference>